<evidence type="ECO:0000256" key="1">
    <source>
        <dbReference type="SAM" id="Phobius"/>
    </source>
</evidence>
<dbReference type="Pfam" id="PF00990">
    <property type="entry name" value="GGDEF"/>
    <property type="match status" value="1"/>
</dbReference>
<dbReference type="PANTHER" id="PTHR44757:SF2">
    <property type="entry name" value="BIOFILM ARCHITECTURE MAINTENANCE PROTEIN MBAA"/>
    <property type="match status" value="1"/>
</dbReference>
<dbReference type="CDD" id="cd01949">
    <property type="entry name" value="GGDEF"/>
    <property type="match status" value="1"/>
</dbReference>
<dbReference type="InterPro" id="IPR000160">
    <property type="entry name" value="GGDEF_dom"/>
</dbReference>
<dbReference type="SMART" id="SM00052">
    <property type="entry name" value="EAL"/>
    <property type="match status" value="1"/>
</dbReference>
<evidence type="ECO:0000259" key="2">
    <source>
        <dbReference type="PROSITE" id="PS50112"/>
    </source>
</evidence>
<dbReference type="SUPFAM" id="SSF141868">
    <property type="entry name" value="EAL domain-like"/>
    <property type="match status" value="1"/>
</dbReference>
<dbReference type="SMART" id="SM00267">
    <property type="entry name" value="GGDEF"/>
    <property type="match status" value="1"/>
</dbReference>
<dbReference type="PROSITE" id="PS50112">
    <property type="entry name" value="PAS"/>
    <property type="match status" value="1"/>
</dbReference>
<dbReference type="CDD" id="cd01948">
    <property type="entry name" value="EAL"/>
    <property type="match status" value="1"/>
</dbReference>
<gene>
    <name evidence="5" type="ORF">ACFOX0_03395</name>
</gene>
<dbReference type="RefSeq" id="WP_377541982.1">
    <property type="nucleotide sequence ID" value="NZ_JBHSBN010000002.1"/>
</dbReference>
<keyword evidence="1" id="KW-0472">Membrane</keyword>
<dbReference type="InterPro" id="IPR035919">
    <property type="entry name" value="EAL_sf"/>
</dbReference>
<keyword evidence="6" id="KW-1185">Reference proteome</keyword>
<dbReference type="SUPFAM" id="SSF55785">
    <property type="entry name" value="PYP-like sensor domain (PAS domain)"/>
    <property type="match status" value="1"/>
</dbReference>
<organism evidence="5 6">
    <name type="scientific">Micromonospora zhanjiangensis</name>
    <dbReference type="NCBI Taxonomy" id="1522057"/>
    <lineage>
        <taxon>Bacteria</taxon>
        <taxon>Bacillati</taxon>
        <taxon>Actinomycetota</taxon>
        <taxon>Actinomycetes</taxon>
        <taxon>Micromonosporales</taxon>
        <taxon>Micromonosporaceae</taxon>
        <taxon>Micromonospora</taxon>
    </lineage>
</organism>
<protein>
    <submittedName>
        <fullName evidence="5">Bifunctional diguanylate cyclase/phosphodiesterase</fullName>
    </submittedName>
</protein>
<dbReference type="InterPro" id="IPR000014">
    <property type="entry name" value="PAS"/>
</dbReference>
<dbReference type="PROSITE" id="PS50883">
    <property type="entry name" value="EAL"/>
    <property type="match status" value="1"/>
</dbReference>
<dbReference type="Pfam" id="PF08448">
    <property type="entry name" value="PAS_4"/>
    <property type="match status" value="1"/>
</dbReference>
<feature type="transmembrane region" description="Helical" evidence="1">
    <location>
        <begin position="48"/>
        <end position="67"/>
    </location>
</feature>
<evidence type="ECO:0000259" key="4">
    <source>
        <dbReference type="PROSITE" id="PS50887"/>
    </source>
</evidence>
<dbReference type="InterPro" id="IPR052155">
    <property type="entry name" value="Biofilm_reg_signaling"/>
</dbReference>
<dbReference type="InterPro" id="IPR043128">
    <property type="entry name" value="Rev_trsase/Diguanyl_cyclase"/>
</dbReference>
<feature type="transmembrane region" description="Helical" evidence="1">
    <location>
        <begin position="21"/>
        <end position="42"/>
    </location>
</feature>
<dbReference type="Gene3D" id="3.30.70.270">
    <property type="match status" value="1"/>
</dbReference>
<dbReference type="SMART" id="SM00091">
    <property type="entry name" value="PAS"/>
    <property type="match status" value="1"/>
</dbReference>
<evidence type="ECO:0000313" key="5">
    <source>
        <dbReference type="EMBL" id="MFC4104986.1"/>
    </source>
</evidence>
<feature type="transmembrane region" description="Helical" evidence="1">
    <location>
        <begin position="197"/>
        <end position="218"/>
    </location>
</feature>
<feature type="transmembrane region" description="Helical" evidence="1">
    <location>
        <begin position="79"/>
        <end position="101"/>
    </location>
</feature>
<keyword evidence="1" id="KW-1133">Transmembrane helix</keyword>
<dbReference type="CDD" id="cd00130">
    <property type="entry name" value="PAS"/>
    <property type="match status" value="1"/>
</dbReference>
<dbReference type="Gene3D" id="3.20.20.450">
    <property type="entry name" value="EAL domain"/>
    <property type="match status" value="1"/>
</dbReference>
<feature type="transmembrane region" description="Helical" evidence="1">
    <location>
        <begin position="142"/>
        <end position="162"/>
    </location>
</feature>
<feature type="domain" description="EAL" evidence="3">
    <location>
        <begin position="623"/>
        <end position="877"/>
    </location>
</feature>
<dbReference type="InterPro" id="IPR001633">
    <property type="entry name" value="EAL_dom"/>
</dbReference>
<dbReference type="NCBIfam" id="TIGR00229">
    <property type="entry name" value="sensory_box"/>
    <property type="match status" value="1"/>
</dbReference>
<comment type="caution">
    <text evidence="5">The sequence shown here is derived from an EMBL/GenBank/DDBJ whole genome shotgun (WGS) entry which is preliminary data.</text>
</comment>
<feature type="transmembrane region" description="Helical" evidence="1">
    <location>
        <begin position="168"/>
        <end position="190"/>
    </location>
</feature>
<dbReference type="Proteomes" id="UP001595868">
    <property type="component" value="Unassembled WGS sequence"/>
</dbReference>
<reference evidence="6" key="1">
    <citation type="journal article" date="2019" name="Int. J. Syst. Evol. Microbiol.">
        <title>The Global Catalogue of Microorganisms (GCM) 10K type strain sequencing project: providing services to taxonomists for standard genome sequencing and annotation.</title>
        <authorList>
            <consortium name="The Broad Institute Genomics Platform"/>
            <consortium name="The Broad Institute Genome Sequencing Center for Infectious Disease"/>
            <person name="Wu L."/>
            <person name="Ma J."/>
        </authorList>
    </citation>
    <scope>NUCLEOTIDE SEQUENCE [LARGE SCALE GENOMIC DNA]</scope>
    <source>
        <strain evidence="6">2902at01</strain>
    </source>
</reference>
<dbReference type="PROSITE" id="PS50887">
    <property type="entry name" value="GGDEF"/>
    <property type="match status" value="1"/>
</dbReference>
<evidence type="ECO:0000313" key="6">
    <source>
        <dbReference type="Proteomes" id="UP001595868"/>
    </source>
</evidence>
<evidence type="ECO:0000259" key="3">
    <source>
        <dbReference type="PROSITE" id="PS50883"/>
    </source>
</evidence>
<dbReference type="PANTHER" id="PTHR44757">
    <property type="entry name" value="DIGUANYLATE CYCLASE DGCP"/>
    <property type="match status" value="1"/>
</dbReference>
<dbReference type="Gene3D" id="3.30.450.20">
    <property type="entry name" value="PAS domain"/>
    <property type="match status" value="1"/>
</dbReference>
<accession>A0ABV8KG62</accession>
<dbReference type="EMBL" id="JBHSBN010000002">
    <property type="protein sequence ID" value="MFC4104986.1"/>
    <property type="molecule type" value="Genomic_DNA"/>
</dbReference>
<name>A0ABV8KG62_9ACTN</name>
<dbReference type="Pfam" id="PF00563">
    <property type="entry name" value="EAL"/>
    <property type="match status" value="1"/>
</dbReference>
<dbReference type="InterPro" id="IPR013656">
    <property type="entry name" value="PAS_4"/>
</dbReference>
<feature type="transmembrane region" description="Helical" evidence="1">
    <location>
        <begin position="263"/>
        <end position="284"/>
    </location>
</feature>
<sequence>MSGAQHPEAPARWFLPRPLDVVTVVVAAVGVPVAALVGLSAYRVVAGTVGVAAGIATVRLVRLALAIHADQRSFGPCRGAGYLGMGALATALTAGALPLVAPGGRASLAFVGLSAAVAMYLLGMLLLPGAARTVATRLRRGFDGLSLAASLAFAGWVVLPPVARPPLVLAAALIAAGALSIFTVTALRAFAHRPAAWLCGSGAGVAVLGLTGLVTASALGRPGWLPPVAAVAMCLGPALTVVGARAAEPVGRPVPPDAPEVQLAAYPLLTGPAVVATLAAVYHLTRYGGFDRTASLIGLAAIPALVVREILAVLDVRRYARRLAAQEAHFRSLVSGANDLILMVGDDLLVRWQSPAAARLFGLSDAEVVGRPFADLMHPDDAGDVTAAFTRVLARRPGAAPTPPLVTARLRDGHGDLRQTESTISDQRQVPEVAALVVHVRDVGERHRLAHTLHQLSFTDQLTGLANRRELMRAIVTQRAVAGHTGAVLVIELHGLAGINDVRGRTVGDTVLVEAGRRLRAVAGRDDVLARLTGDEFAVLTVDGPMPAYALGTRLVGALTEPYRLPGATVHLQASIGLAELSGGDDVENVLRRAGLARRRAGQLGRNRVEWYDAYLEQELVRRLDVERELPGAVARGEFDLAYQPIVELRDGQPAGVEALLRWRSPVLGTVLPAEIFSSARDLGITEEIGQWVLHTACRQLARWSAGGRTLWMSVNVLPEELVAPGFVSRVTETLAAHRLAPERLVVELAEPRLTDHPQSVVSQLAGLRALGVRTALDDFGSGQASLVHLRRLPADFVKIDRRLVTDHTSWQGSDRPLIDVVVSLGRRLGLEIVAEGLESTAQVDQARAAGCRYGQGFALSHPAPPERVEAYLEEFPTASR</sequence>
<feature type="domain" description="PAS" evidence="2">
    <location>
        <begin position="326"/>
        <end position="396"/>
    </location>
</feature>
<dbReference type="SUPFAM" id="SSF55073">
    <property type="entry name" value="Nucleotide cyclase"/>
    <property type="match status" value="1"/>
</dbReference>
<keyword evidence="1" id="KW-0812">Transmembrane</keyword>
<proteinExistence type="predicted"/>
<dbReference type="InterPro" id="IPR035965">
    <property type="entry name" value="PAS-like_dom_sf"/>
</dbReference>
<feature type="transmembrane region" description="Helical" evidence="1">
    <location>
        <begin position="296"/>
        <end position="314"/>
    </location>
</feature>
<feature type="transmembrane region" description="Helical" evidence="1">
    <location>
        <begin position="107"/>
        <end position="130"/>
    </location>
</feature>
<feature type="domain" description="GGDEF" evidence="4">
    <location>
        <begin position="484"/>
        <end position="614"/>
    </location>
</feature>
<dbReference type="NCBIfam" id="TIGR00254">
    <property type="entry name" value="GGDEF"/>
    <property type="match status" value="1"/>
</dbReference>
<dbReference type="InterPro" id="IPR029787">
    <property type="entry name" value="Nucleotide_cyclase"/>
</dbReference>